<dbReference type="SUPFAM" id="SSF52833">
    <property type="entry name" value="Thioredoxin-like"/>
    <property type="match status" value="1"/>
</dbReference>
<accession>A0ABU3A270</accession>
<dbReference type="PANTHER" id="PTHR42852:SF18">
    <property type="entry name" value="CHROMOSOME UNDETERMINED SCAFFOLD_47, WHOLE GENOME SHOTGUN SEQUENCE"/>
    <property type="match status" value="1"/>
</dbReference>
<dbReference type="InterPro" id="IPR013766">
    <property type="entry name" value="Thioredoxin_domain"/>
</dbReference>
<name>A0ABU3A270_9GAMM</name>
<evidence type="ECO:0000259" key="2">
    <source>
        <dbReference type="PROSITE" id="PS51352"/>
    </source>
</evidence>
<evidence type="ECO:0000256" key="1">
    <source>
        <dbReference type="SAM" id="SignalP"/>
    </source>
</evidence>
<comment type="caution">
    <text evidence="3">The sequence shown here is derived from an EMBL/GenBank/DDBJ whole genome shotgun (WGS) entry which is preliminary data.</text>
</comment>
<feature type="domain" description="Thioredoxin" evidence="2">
    <location>
        <begin position="6"/>
        <end position="151"/>
    </location>
</feature>
<sequence length="152" mass="17470">MNKYKILFIAAIALFLNKNSCADTLSNFERQVASHKGKVIYVDFWASWCVPCRKSFPWMNDMQAKYADKNFTILSVNLDAQPNLAEEFLKETPAKFPIFYDPKGKVARAFKLKGMPSSFIINKKGEIVSSHVGFTEEKKQMYQQEILSLLKD</sequence>
<dbReference type="InterPro" id="IPR013740">
    <property type="entry name" value="Redoxin"/>
</dbReference>
<dbReference type="Pfam" id="PF08534">
    <property type="entry name" value="Redoxin"/>
    <property type="match status" value="1"/>
</dbReference>
<reference evidence="3 4" key="1">
    <citation type="submission" date="2023-09" db="EMBL/GenBank/DDBJ databases">
        <authorList>
            <person name="Rey-Velasco X."/>
        </authorList>
    </citation>
    <scope>NUCLEOTIDE SEQUENCE [LARGE SCALE GENOMIC DNA]</scope>
    <source>
        <strain evidence="3 4">W431</strain>
    </source>
</reference>
<dbReference type="PROSITE" id="PS51352">
    <property type="entry name" value="THIOREDOXIN_2"/>
    <property type="match status" value="1"/>
</dbReference>
<proteinExistence type="predicted"/>
<keyword evidence="4" id="KW-1185">Reference proteome</keyword>
<dbReference type="InterPro" id="IPR036249">
    <property type="entry name" value="Thioredoxin-like_sf"/>
</dbReference>
<protein>
    <submittedName>
        <fullName evidence="3">TlpA disulfide reductase family protein</fullName>
    </submittedName>
</protein>
<feature type="signal peptide" evidence="1">
    <location>
        <begin position="1"/>
        <end position="22"/>
    </location>
</feature>
<dbReference type="EMBL" id="JAVRIF010000005">
    <property type="protein sequence ID" value="MDT0604049.1"/>
    <property type="molecule type" value="Genomic_DNA"/>
</dbReference>
<evidence type="ECO:0000313" key="4">
    <source>
        <dbReference type="Proteomes" id="UP001266357"/>
    </source>
</evidence>
<dbReference type="CDD" id="cd02966">
    <property type="entry name" value="TlpA_like_family"/>
    <property type="match status" value="1"/>
</dbReference>
<evidence type="ECO:0000313" key="3">
    <source>
        <dbReference type="EMBL" id="MDT0604049.1"/>
    </source>
</evidence>
<organism evidence="3 4">
    <name type="scientific">Thalassotalea castellviae</name>
    <dbReference type="NCBI Taxonomy" id="3075612"/>
    <lineage>
        <taxon>Bacteria</taxon>
        <taxon>Pseudomonadati</taxon>
        <taxon>Pseudomonadota</taxon>
        <taxon>Gammaproteobacteria</taxon>
        <taxon>Alteromonadales</taxon>
        <taxon>Colwelliaceae</taxon>
        <taxon>Thalassotalea</taxon>
    </lineage>
</organism>
<gene>
    <name evidence="3" type="ORF">RM573_10645</name>
</gene>
<dbReference type="Proteomes" id="UP001266357">
    <property type="component" value="Unassembled WGS sequence"/>
</dbReference>
<dbReference type="RefSeq" id="WP_311581469.1">
    <property type="nucleotide sequence ID" value="NZ_JAVRIF010000005.1"/>
</dbReference>
<feature type="chain" id="PRO_5045960952" evidence="1">
    <location>
        <begin position="23"/>
        <end position="152"/>
    </location>
</feature>
<keyword evidence="1" id="KW-0732">Signal</keyword>
<dbReference type="InterPro" id="IPR050553">
    <property type="entry name" value="Thioredoxin_ResA/DsbE_sf"/>
</dbReference>
<dbReference type="PANTHER" id="PTHR42852">
    <property type="entry name" value="THIOL:DISULFIDE INTERCHANGE PROTEIN DSBE"/>
    <property type="match status" value="1"/>
</dbReference>
<dbReference type="Gene3D" id="3.40.30.10">
    <property type="entry name" value="Glutaredoxin"/>
    <property type="match status" value="1"/>
</dbReference>